<feature type="domain" description="HECT" evidence="6">
    <location>
        <begin position="553"/>
        <end position="590"/>
    </location>
</feature>
<dbReference type="SUPFAM" id="SSF56204">
    <property type="entry name" value="Hect, E3 ligase catalytic domain"/>
    <property type="match status" value="1"/>
</dbReference>
<evidence type="ECO:0008006" key="9">
    <source>
        <dbReference type="Google" id="ProtNLM"/>
    </source>
</evidence>
<dbReference type="InterPro" id="IPR029071">
    <property type="entry name" value="Ubiquitin-like_domsf"/>
</dbReference>
<dbReference type="EnsemblMetazoa" id="XM_020004046.1">
    <property type="protein sequence ID" value="XP_019859605.1"/>
    <property type="gene ID" value="LOC109587824"/>
</dbReference>
<dbReference type="InterPro" id="IPR001012">
    <property type="entry name" value="UBX_dom"/>
</dbReference>
<dbReference type="KEGG" id="aqu:109587824"/>
<feature type="domain" description="UBX" evidence="5">
    <location>
        <begin position="413"/>
        <end position="459"/>
    </location>
</feature>
<dbReference type="InterPro" id="IPR000569">
    <property type="entry name" value="HECT_dom"/>
</dbReference>
<dbReference type="CDD" id="cd01767">
    <property type="entry name" value="UBX"/>
    <property type="match status" value="1"/>
</dbReference>
<keyword evidence="4" id="KW-0732">Signal</keyword>
<feature type="compositionally biased region" description="Basic and acidic residues" evidence="3">
    <location>
        <begin position="148"/>
        <end position="158"/>
    </location>
</feature>
<name>A0AAN0JRA0_AMPQE</name>
<reference evidence="8" key="1">
    <citation type="journal article" date="2010" name="Nature">
        <title>The Amphimedon queenslandica genome and the evolution of animal complexity.</title>
        <authorList>
            <person name="Srivastava M."/>
            <person name="Simakov O."/>
            <person name="Chapman J."/>
            <person name="Fahey B."/>
            <person name="Gauthier M.E."/>
            <person name="Mitros T."/>
            <person name="Richards G.S."/>
            <person name="Conaco C."/>
            <person name="Dacre M."/>
            <person name="Hellsten U."/>
            <person name="Larroux C."/>
            <person name="Putnam N.H."/>
            <person name="Stanke M."/>
            <person name="Adamska M."/>
            <person name="Darling A."/>
            <person name="Degnan S.M."/>
            <person name="Oakley T.H."/>
            <person name="Plachetzki D.C."/>
            <person name="Zhai Y."/>
            <person name="Adamski M."/>
            <person name="Calcino A."/>
            <person name="Cummins S.F."/>
            <person name="Goodstein D.M."/>
            <person name="Harris C."/>
            <person name="Jackson D.J."/>
            <person name="Leys S.P."/>
            <person name="Shu S."/>
            <person name="Woodcroft B.J."/>
            <person name="Vervoort M."/>
            <person name="Kosik K.S."/>
            <person name="Manning G."/>
            <person name="Degnan B.M."/>
            <person name="Rokhsar D.S."/>
        </authorList>
    </citation>
    <scope>NUCLEOTIDE SEQUENCE [LARGE SCALE GENOMIC DNA]</scope>
</reference>
<dbReference type="InterPro" id="IPR035983">
    <property type="entry name" value="Hect_E3_ubiquitin_ligase"/>
</dbReference>
<reference evidence="7" key="2">
    <citation type="submission" date="2024-06" db="UniProtKB">
        <authorList>
            <consortium name="EnsemblMetazoa"/>
        </authorList>
    </citation>
    <scope>IDENTIFICATION</scope>
</reference>
<dbReference type="SMART" id="SM00166">
    <property type="entry name" value="UBX"/>
    <property type="match status" value="1"/>
</dbReference>
<keyword evidence="8" id="KW-1185">Reference proteome</keyword>
<dbReference type="AlphaFoldDB" id="A0AAN0JRA0"/>
<dbReference type="PROSITE" id="PS50237">
    <property type="entry name" value="HECT"/>
    <property type="match status" value="1"/>
</dbReference>
<keyword evidence="1 2" id="KW-0833">Ubl conjugation pathway</keyword>
<feature type="compositionally biased region" description="Polar residues" evidence="3">
    <location>
        <begin position="136"/>
        <end position="147"/>
    </location>
</feature>
<dbReference type="Proteomes" id="UP000007879">
    <property type="component" value="Unassembled WGS sequence"/>
</dbReference>
<dbReference type="Pfam" id="PF00789">
    <property type="entry name" value="UBX"/>
    <property type="match status" value="1"/>
</dbReference>
<evidence type="ECO:0000256" key="4">
    <source>
        <dbReference type="SAM" id="SignalP"/>
    </source>
</evidence>
<comment type="caution">
    <text evidence="2">Lacks conserved residue(s) required for the propagation of feature annotation.</text>
</comment>
<dbReference type="PROSITE" id="PS50033">
    <property type="entry name" value="UBX"/>
    <property type="match status" value="1"/>
</dbReference>
<evidence type="ECO:0000259" key="5">
    <source>
        <dbReference type="PROSITE" id="PS50033"/>
    </source>
</evidence>
<dbReference type="Gene3D" id="3.90.1750.10">
    <property type="entry name" value="Hect, E3 ligase catalytic domains"/>
    <property type="match status" value="1"/>
</dbReference>
<evidence type="ECO:0000256" key="3">
    <source>
        <dbReference type="SAM" id="MobiDB-lite"/>
    </source>
</evidence>
<feature type="region of interest" description="Disordered" evidence="3">
    <location>
        <begin position="135"/>
        <end position="169"/>
    </location>
</feature>
<dbReference type="Gene3D" id="3.30.2410.10">
    <property type="entry name" value="Hect, E3 ligase catalytic domain"/>
    <property type="match status" value="1"/>
</dbReference>
<organism evidence="7 8">
    <name type="scientific">Amphimedon queenslandica</name>
    <name type="common">Sponge</name>
    <dbReference type="NCBI Taxonomy" id="400682"/>
    <lineage>
        <taxon>Eukaryota</taxon>
        <taxon>Metazoa</taxon>
        <taxon>Porifera</taxon>
        <taxon>Demospongiae</taxon>
        <taxon>Heteroscleromorpha</taxon>
        <taxon>Haplosclerida</taxon>
        <taxon>Niphatidae</taxon>
        <taxon>Amphimedon</taxon>
    </lineage>
</organism>
<dbReference type="RefSeq" id="XP_019859605.1">
    <property type="nucleotide sequence ID" value="XM_020004046.1"/>
</dbReference>
<feature type="region of interest" description="Disordered" evidence="3">
    <location>
        <begin position="312"/>
        <end position="349"/>
    </location>
</feature>
<dbReference type="Pfam" id="PF00632">
    <property type="entry name" value="HECT"/>
    <property type="match status" value="1"/>
</dbReference>
<evidence type="ECO:0000256" key="1">
    <source>
        <dbReference type="ARBA" id="ARBA00022786"/>
    </source>
</evidence>
<evidence type="ECO:0000256" key="2">
    <source>
        <dbReference type="PROSITE-ProRule" id="PRU00104"/>
    </source>
</evidence>
<evidence type="ECO:0000313" key="7">
    <source>
        <dbReference type="EnsemblMetazoa" id="XP_019859605.1"/>
    </source>
</evidence>
<dbReference type="GO" id="GO:0004842">
    <property type="term" value="F:ubiquitin-protein transferase activity"/>
    <property type="evidence" value="ECO:0007669"/>
    <property type="project" value="InterPro"/>
</dbReference>
<protein>
    <recommendedName>
        <fullName evidence="9">HECT domain-containing protein</fullName>
    </recommendedName>
</protein>
<evidence type="ECO:0000259" key="6">
    <source>
        <dbReference type="PROSITE" id="PS50237"/>
    </source>
</evidence>
<dbReference type="Gene3D" id="3.10.20.90">
    <property type="entry name" value="Phosphatidylinositol 3-kinase Catalytic Subunit, Chain A, domain 1"/>
    <property type="match status" value="1"/>
</dbReference>
<feature type="chain" id="PRO_5042879873" description="HECT domain-containing protein" evidence="4">
    <location>
        <begin position="31"/>
        <end position="876"/>
    </location>
</feature>
<sequence length="876" mass="97770">MRITRPRLHPTRVYVCVCLIMEVLLEFAGTKIPIHPIDNTDLVSDIEDEIRKYESTATVSLQDTSSKYILQKWSPKWDSFVVVTSVYDIEDGDKLTVTPRPNVVQETTKKALDVCLSLRKKPSEEHHKILNKLYPSRNNFQPSTSKFDPSDKSTAEHLHQKKKGASVSNGGRARCIKVVMVNDPLLKIPRGKGRKQLELDGRIKTIQVRRNMKAAAVRESIHKCFAGLSFSNYTYLKSLPNNYLEIVEGKQSLNGSEVIELCGGGCLYVTDISMDSLSSDSNGVQITHVEPVPLIFEPEEIFETEAGIDNIIPEAGIDNGSPEAGRDNGSPEAGRGTPEDGILDHSIPDEASASIPNRQQLIESQNDAYLASAEFDRANDNAIAAAQENIEVNESLRLSLRTKFDAMENGDYNLAFRLASGSRLVHYFHDDTPLQDLYGYVFAKGEVNPPFLLFTHPRKEIPVDKITLQQSAICRGSTVVVEYDSGTYQPSLIYGDSTQQDIFQSTSDKNFNSCLATADKERLDYMSSLNLCRGLHFIKRDSVYTDIMELYSKSTILSHYPLRFKYRGEVAVDTGGVARDVFSSFFEEMYLHFFEGSTLVTPSVHPGISSESLRVIGSIISHSYLVTGILPVRVAFPCLAAMLLECYNETSIPDNKLIDVLLNGLSSYDAEVLQEAKHQVENGNTLFSEKISSNLVSLFSFYGSRQIPSPSNLESILLQVAKCEFLLKPAAAIQMIRSGIPEMHRRFWGKMTVSDLYAIYSAMCSSPEKILMSIESNAITETPLQERVLMYLRQYIGSASKNTVSLFLRYVTGSCVFTGKGITVKFNSLEGFARRPIAHTCNCSLQLPVTYSTYTDFQSEMDKILTNEESFTMTSL</sequence>
<dbReference type="SUPFAM" id="SSF54236">
    <property type="entry name" value="Ubiquitin-like"/>
    <property type="match status" value="1"/>
</dbReference>
<evidence type="ECO:0000313" key="8">
    <source>
        <dbReference type="Proteomes" id="UP000007879"/>
    </source>
</evidence>
<accession>A0AAN0JRA0</accession>
<feature type="signal peptide" evidence="4">
    <location>
        <begin position="1"/>
        <end position="30"/>
    </location>
</feature>
<dbReference type="GeneID" id="109587824"/>
<proteinExistence type="predicted"/>